<dbReference type="GO" id="GO:0043161">
    <property type="term" value="P:proteasome-mediated ubiquitin-dependent protein catabolic process"/>
    <property type="evidence" value="ECO:0007669"/>
    <property type="project" value="TreeGrafter"/>
</dbReference>
<organism evidence="7 8">
    <name type="scientific">Chiloscyllium punctatum</name>
    <name type="common">Brownbanded bambooshark</name>
    <name type="synonym">Hemiscyllium punctatum</name>
    <dbReference type="NCBI Taxonomy" id="137246"/>
    <lineage>
        <taxon>Eukaryota</taxon>
        <taxon>Metazoa</taxon>
        <taxon>Chordata</taxon>
        <taxon>Craniata</taxon>
        <taxon>Vertebrata</taxon>
        <taxon>Chondrichthyes</taxon>
        <taxon>Elasmobranchii</taxon>
        <taxon>Galeomorphii</taxon>
        <taxon>Galeoidea</taxon>
        <taxon>Orectolobiformes</taxon>
        <taxon>Hemiscylliidae</taxon>
        <taxon>Chiloscyllium</taxon>
    </lineage>
</organism>
<evidence type="ECO:0000256" key="2">
    <source>
        <dbReference type="ARBA" id="ARBA00022723"/>
    </source>
</evidence>
<reference evidence="7 8" key="1">
    <citation type="journal article" date="2018" name="Nat. Ecol. Evol.">
        <title>Shark genomes provide insights into elasmobranch evolution and the origin of vertebrates.</title>
        <authorList>
            <person name="Hara Y"/>
            <person name="Yamaguchi K"/>
            <person name="Onimaru K"/>
            <person name="Kadota M"/>
            <person name="Koyanagi M"/>
            <person name="Keeley SD"/>
            <person name="Tatsumi K"/>
            <person name="Tanaka K"/>
            <person name="Motone F"/>
            <person name="Kageyama Y"/>
            <person name="Nozu R"/>
            <person name="Adachi N"/>
            <person name="Nishimura O"/>
            <person name="Nakagawa R"/>
            <person name="Tanegashima C"/>
            <person name="Kiyatake I"/>
            <person name="Matsumoto R"/>
            <person name="Murakumo K"/>
            <person name="Nishida K"/>
            <person name="Terakita A"/>
            <person name="Kuratani S"/>
            <person name="Sato K"/>
            <person name="Hyodo S Kuraku.S."/>
        </authorList>
    </citation>
    <scope>NUCLEOTIDE SEQUENCE [LARGE SCALE GENOMIC DNA]</scope>
</reference>
<dbReference type="PANTHER" id="PTHR45877">
    <property type="entry name" value="E3 UBIQUITIN-PROTEIN LIGASE SIAH2"/>
    <property type="match status" value="1"/>
</dbReference>
<keyword evidence="5" id="KW-0833">Ubl conjugation pathway</keyword>
<dbReference type="EC" id="2.3.2.27" evidence="5"/>
<comment type="caution">
    <text evidence="7">The sequence shown here is derived from an EMBL/GenBank/DDBJ whole genome shotgun (WGS) entry which is preliminary data.</text>
</comment>
<dbReference type="UniPathway" id="UPA00143"/>
<dbReference type="GO" id="GO:0016567">
    <property type="term" value="P:protein ubiquitination"/>
    <property type="evidence" value="ECO:0007669"/>
    <property type="project" value="UniProtKB-UniPathway"/>
</dbReference>
<dbReference type="GO" id="GO:0031624">
    <property type="term" value="F:ubiquitin conjugating enzyme binding"/>
    <property type="evidence" value="ECO:0007669"/>
    <property type="project" value="TreeGrafter"/>
</dbReference>
<accession>A0A401RRY2</accession>
<dbReference type="Gene3D" id="2.60.210.10">
    <property type="entry name" value="Apoptosis, Tumor Necrosis Factor Receptor Associated Protein 2, Chain A"/>
    <property type="match status" value="1"/>
</dbReference>
<dbReference type="SUPFAM" id="SSF49599">
    <property type="entry name" value="TRAF domain-like"/>
    <property type="match status" value="1"/>
</dbReference>
<evidence type="ECO:0000313" key="7">
    <source>
        <dbReference type="EMBL" id="GCC20897.1"/>
    </source>
</evidence>
<protein>
    <recommendedName>
        <fullName evidence="5">E3 ubiquitin-protein ligase</fullName>
        <ecNumber evidence="5">2.3.2.27</ecNumber>
    </recommendedName>
</protein>
<evidence type="ECO:0000256" key="3">
    <source>
        <dbReference type="ARBA" id="ARBA00022771"/>
    </source>
</evidence>
<sequence>MSLAREPQRQAPAAGWLSASGEDTAGGCPLSWPCPGRPRCSECRGLLKAALPDLGSVATLRGDSIVFRASGIQGPGPGGWAALQCCLGQHFVVLLERNEQVGGRHRFLLLVLLLGTARQAERFSYRLVLSRQRRRLTWEANPRGLTGTVSPSTADSLVFDTVVAQLFADNGSLAINVTISSCP</sequence>
<evidence type="ECO:0000313" key="8">
    <source>
        <dbReference type="Proteomes" id="UP000287033"/>
    </source>
</evidence>
<comment type="domain">
    <text evidence="5">The SBD domain (substrate-binding domain) mediates the interaction with substrate proteins. It is related to the TRAF family.</text>
</comment>
<dbReference type="GO" id="GO:0008270">
    <property type="term" value="F:zinc ion binding"/>
    <property type="evidence" value="ECO:0007669"/>
    <property type="project" value="UniProtKB-KW"/>
</dbReference>
<comment type="function">
    <text evidence="5">E3 ubiquitin-protein ligase that mediates ubiquitination and subsequent proteasomal degradation of target proteins. E3 ubiquitin ligases accept ubiquitin from an E2 ubiquitin-conjugating enzyme in the form of a thioester and then directly transfers the ubiquitin to targeted substrates.</text>
</comment>
<dbReference type="OrthoDB" id="941555at2759"/>
<evidence type="ECO:0000259" key="6">
    <source>
        <dbReference type="Pfam" id="PF03145"/>
    </source>
</evidence>
<dbReference type="InterPro" id="IPR008974">
    <property type="entry name" value="TRAF-like"/>
</dbReference>
<evidence type="ECO:0000256" key="1">
    <source>
        <dbReference type="ARBA" id="ARBA00009119"/>
    </source>
</evidence>
<dbReference type="PANTHER" id="PTHR45877:SF2">
    <property type="entry name" value="E3 UBIQUITIN-PROTEIN LIGASE SINA-RELATED"/>
    <property type="match status" value="1"/>
</dbReference>
<feature type="domain" description="Seven-in-absentia protein TRAF-like" evidence="6">
    <location>
        <begin position="84"/>
        <end position="178"/>
    </location>
</feature>
<dbReference type="GO" id="GO:0005737">
    <property type="term" value="C:cytoplasm"/>
    <property type="evidence" value="ECO:0007669"/>
    <property type="project" value="InterPro"/>
</dbReference>
<keyword evidence="8" id="KW-1185">Reference proteome</keyword>
<dbReference type="Pfam" id="PF03145">
    <property type="entry name" value="Sina_TRAF"/>
    <property type="match status" value="1"/>
</dbReference>
<gene>
    <name evidence="7" type="ORF">chiPu_0019467</name>
</gene>
<dbReference type="InterPro" id="IPR018121">
    <property type="entry name" value="7-in-absentia-prot_TRAF-dom"/>
</dbReference>
<comment type="domain">
    <text evidence="5">The RING-type zinc finger domain is essential for ubiquitin ligase activity.</text>
</comment>
<evidence type="ECO:0000256" key="5">
    <source>
        <dbReference type="RuleBase" id="RU201113"/>
    </source>
</evidence>
<dbReference type="STRING" id="137246.A0A401RRY2"/>
<comment type="catalytic activity">
    <reaction evidence="5">
        <text>S-ubiquitinyl-[E2 ubiquitin-conjugating enzyme]-L-cysteine + [acceptor protein]-L-lysine = [E2 ubiquitin-conjugating enzyme]-L-cysteine + N(6)-ubiquitinyl-[acceptor protein]-L-lysine.</text>
        <dbReference type="EC" id="2.3.2.27"/>
    </reaction>
</comment>
<dbReference type="AlphaFoldDB" id="A0A401RRY2"/>
<dbReference type="EMBL" id="BEZZ01002005">
    <property type="protein sequence ID" value="GCC20897.1"/>
    <property type="molecule type" value="Genomic_DNA"/>
</dbReference>
<keyword evidence="3 5" id="KW-0863">Zinc-finger</keyword>
<comment type="similarity">
    <text evidence="1 5">Belongs to the SINA (Seven in absentia) family.</text>
</comment>
<evidence type="ECO:0000256" key="4">
    <source>
        <dbReference type="ARBA" id="ARBA00022833"/>
    </source>
</evidence>
<comment type="pathway">
    <text evidence="5">Protein modification; protein ubiquitination.</text>
</comment>
<dbReference type="GO" id="GO:0061630">
    <property type="term" value="F:ubiquitin protein ligase activity"/>
    <property type="evidence" value="ECO:0007669"/>
    <property type="project" value="UniProtKB-EC"/>
</dbReference>
<dbReference type="InterPro" id="IPR004162">
    <property type="entry name" value="SINA-like_animal"/>
</dbReference>
<dbReference type="Proteomes" id="UP000287033">
    <property type="component" value="Unassembled WGS sequence"/>
</dbReference>
<keyword evidence="4 5" id="KW-0862">Zinc</keyword>
<proteinExistence type="inferred from homology"/>
<name>A0A401RRY2_CHIPU</name>
<keyword evidence="2 5" id="KW-0479">Metal-binding</keyword>